<dbReference type="InterPro" id="IPR036188">
    <property type="entry name" value="FAD/NAD-bd_sf"/>
</dbReference>
<dbReference type="SUPFAM" id="SSF55424">
    <property type="entry name" value="FAD/NAD-linked reductases, dimerisation (C-terminal) domain"/>
    <property type="match status" value="1"/>
</dbReference>
<keyword evidence="10" id="KW-0670">Pyruvate</keyword>
<dbReference type="Proteomes" id="UP000238034">
    <property type="component" value="Unassembled WGS sequence"/>
</dbReference>
<evidence type="ECO:0000259" key="9">
    <source>
        <dbReference type="Pfam" id="PF07992"/>
    </source>
</evidence>
<evidence type="ECO:0000256" key="7">
    <source>
        <dbReference type="PIRSR" id="PIRSR000350-4"/>
    </source>
</evidence>
<dbReference type="InterPro" id="IPR001100">
    <property type="entry name" value="Pyr_nuc-diS_OxRdtase"/>
</dbReference>
<evidence type="ECO:0000256" key="3">
    <source>
        <dbReference type="ARBA" id="ARBA00022827"/>
    </source>
</evidence>
<accession>A0A2T0U4I9</accession>
<dbReference type="Pfam" id="PF07992">
    <property type="entry name" value="Pyr_redox_2"/>
    <property type="match status" value="1"/>
</dbReference>
<dbReference type="PIRSF" id="PIRSF000350">
    <property type="entry name" value="Mercury_reductase_MerA"/>
    <property type="match status" value="1"/>
</dbReference>
<dbReference type="GO" id="GO:0003955">
    <property type="term" value="F:NAD(P)H dehydrogenase (quinone) activity"/>
    <property type="evidence" value="ECO:0007669"/>
    <property type="project" value="TreeGrafter"/>
</dbReference>
<evidence type="ECO:0000256" key="1">
    <source>
        <dbReference type="ARBA" id="ARBA00007532"/>
    </source>
</evidence>
<dbReference type="PRINTS" id="PR00368">
    <property type="entry name" value="FADPNR"/>
</dbReference>
<dbReference type="EMBL" id="PVTH01000005">
    <property type="protein sequence ID" value="PRY52845.1"/>
    <property type="molecule type" value="Genomic_DNA"/>
</dbReference>
<comment type="caution">
    <text evidence="10">The sequence shown here is derived from an EMBL/GenBank/DDBJ whole genome shotgun (WGS) entry which is preliminary data.</text>
</comment>
<feature type="domain" description="FAD/NAD(P)-binding" evidence="9">
    <location>
        <begin position="4"/>
        <end position="324"/>
    </location>
</feature>
<dbReference type="InterPro" id="IPR004099">
    <property type="entry name" value="Pyr_nucl-diS_OxRdtase_dimer"/>
</dbReference>
<name>A0A2T0U4I9_9SPHI</name>
<keyword evidence="6" id="KW-0547">Nucleotide-binding</keyword>
<proteinExistence type="inferred from homology"/>
<feature type="active site" description="Proton acceptor" evidence="5">
    <location>
        <position position="443"/>
    </location>
</feature>
<keyword evidence="4" id="KW-0560">Oxidoreductase</keyword>
<dbReference type="OrthoDB" id="9800167at2"/>
<dbReference type="PRINTS" id="PR00411">
    <property type="entry name" value="PNDRDTASEI"/>
</dbReference>
<dbReference type="InterPro" id="IPR023753">
    <property type="entry name" value="FAD/NAD-binding_dom"/>
</dbReference>
<dbReference type="PANTHER" id="PTHR43014:SF2">
    <property type="entry name" value="MERCURIC REDUCTASE"/>
    <property type="match status" value="1"/>
</dbReference>
<keyword evidence="2" id="KW-0285">Flavoprotein</keyword>
<dbReference type="Gene3D" id="3.30.390.30">
    <property type="match status" value="1"/>
</dbReference>
<evidence type="ECO:0000259" key="8">
    <source>
        <dbReference type="Pfam" id="PF02852"/>
    </source>
</evidence>
<feature type="binding site" evidence="6">
    <location>
        <position position="270"/>
    </location>
    <ligand>
        <name>NAD(+)</name>
        <dbReference type="ChEBI" id="CHEBI:57540"/>
    </ligand>
</feature>
<evidence type="ECO:0000313" key="10">
    <source>
        <dbReference type="EMBL" id="PRY52845.1"/>
    </source>
</evidence>
<gene>
    <name evidence="10" type="ORF">B0I27_105315</name>
</gene>
<keyword evidence="11" id="KW-1185">Reference proteome</keyword>
<feature type="binding site" evidence="6">
    <location>
        <begin position="180"/>
        <end position="187"/>
    </location>
    <ligand>
        <name>NAD(+)</name>
        <dbReference type="ChEBI" id="CHEBI:57540"/>
    </ligand>
</feature>
<comment type="cofactor">
    <cofactor evidence="6">
        <name>FAD</name>
        <dbReference type="ChEBI" id="CHEBI:57692"/>
    </cofactor>
    <text evidence="6">Binds 1 FAD per subunit.</text>
</comment>
<evidence type="ECO:0000256" key="5">
    <source>
        <dbReference type="PIRSR" id="PIRSR000350-2"/>
    </source>
</evidence>
<dbReference type="InterPro" id="IPR016156">
    <property type="entry name" value="FAD/NAD-linked_Rdtase_dimer_sf"/>
</dbReference>
<sequence length="462" mass="50366">MEIYDAIIIGSGQGGTPLAKKLAKAGWKTALVEKSYAGGTCVNVGCTPTKTMIASAKAIHTIGRAEEWGLKAELREIDIHAIIKRKSDVVELFRNSAQEGLEETDNLDLIWGQAAFRERNVIETKLRSGGTSLITASKVIISTGTKQDLPNIRGLENSGYLTSTTLMELKEIPRHLLIIGGGYIALEFGQMYRRFGSEVTILNLGDRILEQEDIDISNEVRKLLELEGIKIICGADTKAVEREGNETNVWFTVGQEERSMSCSHVLVAAGRVPNSGDLNLASAGVATDEQGYLVVNEYLETSAEGIYAIGDVKGGPEFTHVAYNDHLILLRNLLHAEKQTTDRLVPYCMFIDPQLGRVGLTEAEARAKGLNIKVACIPMSRVARAIETGDERGLMKAVVDADTKQILGVAILGEEGGEVMSVLQMAMLGKIDYSAVRNMMFAHPLYAESLNNLFMEFDGDQA</sequence>
<dbReference type="Pfam" id="PF02852">
    <property type="entry name" value="Pyr_redox_dim"/>
    <property type="match status" value="1"/>
</dbReference>
<evidence type="ECO:0000313" key="11">
    <source>
        <dbReference type="Proteomes" id="UP000238034"/>
    </source>
</evidence>
<feature type="binding site" evidence="6">
    <location>
        <position position="50"/>
    </location>
    <ligand>
        <name>FAD</name>
        <dbReference type="ChEBI" id="CHEBI:57692"/>
    </ligand>
</feature>
<reference evidence="10 11" key="1">
    <citation type="submission" date="2018-03" db="EMBL/GenBank/DDBJ databases">
        <title>Genomic Encyclopedia of Type Strains, Phase III (KMG-III): the genomes of soil and plant-associated and newly described type strains.</title>
        <authorList>
            <person name="Whitman W."/>
        </authorList>
    </citation>
    <scope>NUCLEOTIDE SEQUENCE [LARGE SCALE GENOMIC DNA]</scope>
    <source>
        <strain evidence="10 11">CGMCC 1.9313</strain>
    </source>
</reference>
<keyword evidence="6" id="KW-0520">NAD</keyword>
<protein>
    <submittedName>
        <fullName evidence="10">Pyruvate/2-oxoglutarate dehydrogenase complex dihydrolipoamide dehydrogenase (E3) component</fullName>
    </submittedName>
</protein>
<organism evidence="10 11">
    <name type="scientific">Arcticibacter pallidicorallinus</name>
    <dbReference type="NCBI Taxonomy" id="1259464"/>
    <lineage>
        <taxon>Bacteria</taxon>
        <taxon>Pseudomonadati</taxon>
        <taxon>Bacteroidota</taxon>
        <taxon>Sphingobacteriia</taxon>
        <taxon>Sphingobacteriales</taxon>
        <taxon>Sphingobacteriaceae</taxon>
        <taxon>Arcticibacter</taxon>
    </lineage>
</organism>
<evidence type="ECO:0000256" key="6">
    <source>
        <dbReference type="PIRSR" id="PIRSR000350-3"/>
    </source>
</evidence>
<evidence type="ECO:0000256" key="2">
    <source>
        <dbReference type="ARBA" id="ARBA00022630"/>
    </source>
</evidence>
<dbReference type="AlphaFoldDB" id="A0A2T0U4I9"/>
<dbReference type="SUPFAM" id="SSF51905">
    <property type="entry name" value="FAD/NAD(P)-binding domain"/>
    <property type="match status" value="1"/>
</dbReference>
<dbReference type="PANTHER" id="PTHR43014">
    <property type="entry name" value="MERCURIC REDUCTASE"/>
    <property type="match status" value="1"/>
</dbReference>
<feature type="binding site" evidence="6">
    <location>
        <position position="311"/>
    </location>
    <ligand>
        <name>FAD</name>
        <dbReference type="ChEBI" id="CHEBI:57692"/>
    </ligand>
</feature>
<feature type="domain" description="Pyridine nucleotide-disulphide oxidoreductase dimerisation" evidence="8">
    <location>
        <begin position="345"/>
        <end position="452"/>
    </location>
</feature>
<keyword evidence="3 6" id="KW-0274">FAD</keyword>
<dbReference type="Gene3D" id="3.50.50.60">
    <property type="entry name" value="FAD/NAD(P)-binding domain"/>
    <property type="match status" value="2"/>
</dbReference>
<dbReference type="RefSeq" id="WP_106293243.1">
    <property type="nucleotide sequence ID" value="NZ_PVTH01000005.1"/>
</dbReference>
<dbReference type="FunFam" id="3.30.390.30:FF:000001">
    <property type="entry name" value="Dihydrolipoyl dehydrogenase"/>
    <property type="match status" value="1"/>
</dbReference>
<feature type="disulfide bond" description="Redox-active" evidence="7">
    <location>
        <begin position="41"/>
        <end position="46"/>
    </location>
</feature>
<dbReference type="GO" id="GO:0050660">
    <property type="term" value="F:flavin adenine dinucleotide binding"/>
    <property type="evidence" value="ECO:0007669"/>
    <property type="project" value="TreeGrafter"/>
</dbReference>
<evidence type="ECO:0000256" key="4">
    <source>
        <dbReference type="ARBA" id="ARBA00023002"/>
    </source>
</evidence>
<comment type="similarity">
    <text evidence="1">Belongs to the class-I pyridine nucleotide-disulfide oxidoreductase family.</text>
</comment>